<dbReference type="EMBL" id="CDMZ01001376">
    <property type="protein sequence ID" value="CEM31640.1"/>
    <property type="molecule type" value="Genomic_DNA"/>
</dbReference>
<dbReference type="AlphaFoldDB" id="A0A0G4GN78"/>
<feature type="compositionally biased region" description="Acidic residues" evidence="1">
    <location>
        <begin position="137"/>
        <end position="152"/>
    </location>
</feature>
<evidence type="ECO:0000256" key="1">
    <source>
        <dbReference type="SAM" id="MobiDB-lite"/>
    </source>
</evidence>
<feature type="compositionally biased region" description="Basic and acidic residues" evidence="1">
    <location>
        <begin position="184"/>
        <end position="195"/>
    </location>
</feature>
<evidence type="ECO:0000313" key="2">
    <source>
        <dbReference type="EMBL" id="CEM31640.1"/>
    </source>
</evidence>
<protein>
    <submittedName>
        <fullName evidence="2">Uncharacterized protein</fullName>
    </submittedName>
</protein>
<reference evidence="2" key="1">
    <citation type="submission" date="2014-11" db="EMBL/GenBank/DDBJ databases">
        <authorList>
            <person name="Otto D Thomas"/>
            <person name="Naeem Raeece"/>
        </authorList>
    </citation>
    <scope>NUCLEOTIDE SEQUENCE</scope>
</reference>
<organism evidence="2">
    <name type="scientific">Chromera velia CCMP2878</name>
    <dbReference type="NCBI Taxonomy" id="1169474"/>
    <lineage>
        <taxon>Eukaryota</taxon>
        <taxon>Sar</taxon>
        <taxon>Alveolata</taxon>
        <taxon>Colpodellida</taxon>
        <taxon>Chromeraceae</taxon>
        <taxon>Chromera</taxon>
    </lineage>
</organism>
<feature type="region of interest" description="Disordered" evidence="1">
    <location>
        <begin position="126"/>
        <end position="152"/>
    </location>
</feature>
<dbReference type="VEuPathDB" id="CryptoDB:Cvel_22637"/>
<gene>
    <name evidence="2" type="ORF">Cvel_22637</name>
</gene>
<accession>A0A0G4GN78</accession>
<feature type="region of interest" description="Disordered" evidence="1">
    <location>
        <begin position="184"/>
        <end position="205"/>
    </location>
</feature>
<name>A0A0G4GN78_9ALVE</name>
<sequence length="217" mass="24545">MFGIVRMCIRAKTELSVKQFVDTVRKIHAARLGPFFELLRRRDGRPVRQKKDSQACKCKKCAGAYPTDAELEQVMEEERAALRATLEGFGMHGLSVFPPVESFSDGYLVQSLDSVVDELDSANSAHLFGSEEKSREEEEENETEERDDQDEIISEESREDELVPHLFDLFLLLQQVLRQVAVEEGKGGKGREKKSSPLHNSEGMHLGTIAARGFRKF</sequence>
<proteinExistence type="predicted"/>